<dbReference type="GO" id="GO:0005198">
    <property type="term" value="F:structural molecule activity"/>
    <property type="evidence" value="ECO:0007669"/>
    <property type="project" value="InterPro"/>
</dbReference>
<proteinExistence type="predicted"/>
<keyword evidence="1" id="KW-0966">Cell projection</keyword>
<sequence>MSTITPFAAGSFNSRETARMFVEMRKSAETLERQMATGKRSDTYSGLGFERRASLDLRARLSAYESYGDTITSADLRLKVMMSSVEGLEKIASKTRSAAMEPLSGIVDATGTPQEAALARNNLAFAVEILNSDVNGRYVFAGRASDTRPMEAYQEIFTDLRAAVAAIVPDPTDPDAIITAVTNYFDGANWRPAGSESTPALGTPAAETADARASVTARVDEGQSVAIGARVDEPGFRNLLISLGALAAADETQMTQEDYAALSARVADLLSPSHPQPRDIAMDLGRAQASIAAVKERQEASSSLLREALDDVELVSTEEAAVSLLNLQTRLQASFQTTAILSRLSLVNYL</sequence>
<protein>
    <submittedName>
        <fullName evidence="1">Flagellar hook-associated protein 3</fullName>
    </submittedName>
</protein>
<name>A0A917Q3Z8_9HYPH</name>
<evidence type="ECO:0000313" key="2">
    <source>
        <dbReference type="Proteomes" id="UP000600449"/>
    </source>
</evidence>
<keyword evidence="2" id="KW-1185">Reference proteome</keyword>
<accession>A0A917Q3Z8</accession>
<dbReference type="PANTHER" id="PTHR42792:SF1">
    <property type="entry name" value="FLAGELLAR HOOK-ASSOCIATED PROTEIN 3"/>
    <property type="match status" value="1"/>
</dbReference>
<keyword evidence="1" id="KW-0969">Cilium</keyword>
<dbReference type="EMBL" id="BMMF01000001">
    <property type="protein sequence ID" value="GGK19405.1"/>
    <property type="molecule type" value="Genomic_DNA"/>
</dbReference>
<keyword evidence="1" id="KW-0282">Flagellum</keyword>
<organism evidence="1 2">
    <name type="scientific">Salinarimonas ramus</name>
    <dbReference type="NCBI Taxonomy" id="690164"/>
    <lineage>
        <taxon>Bacteria</taxon>
        <taxon>Pseudomonadati</taxon>
        <taxon>Pseudomonadota</taxon>
        <taxon>Alphaproteobacteria</taxon>
        <taxon>Hyphomicrobiales</taxon>
        <taxon>Salinarimonadaceae</taxon>
        <taxon>Salinarimonas</taxon>
    </lineage>
</organism>
<gene>
    <name evidence="1" type="primary">flgL</name>
    <name evidence="1" type="ORF">GCM10011322_02680</name>
</gene>
<dbReference type="GO" id="GO:0009288">
    <property type="term" value="C:bacterial-type flagellum"/>
    <property type="evidence" value="ECO:0007669"/>
    <property type="project" value="InterPro"/>
</dbReference>
<dbReference type="PANTHER" id="PTHR42792">
    <property type="entry name" value="FLAGELLIN"/>
    <property type="match status" value="1"/>
</dbReference>
<dbReference type="SUPFAM" id="SSF64518">
    <property type="entry name" value="Phase 1 flagellin"/>
    <property type="match status" value="1"/>
</dbReference>
<comment type="caution">
    <text evidence="1">The sequence shown here is derived from an EMBL/GenBank/DDBJ whole genome shotgun (WGS) entry which is preliminary data.</text>
</comment>
<dbReference type="RefSeq" id="WP_188908683.1">
    <property type="nucleotide sequence ID" value="NZ_BMMF01000001.1"/>
</dbReference>
<dbReference type="AlphaFoldDB" id="A0A917Q3Z8"/>
<dbReference type="InterPro" id="IPR001492">
    <property type="entry name" value="Flagellin"/>
</dbReference>
<dbReference type="Gene3D" id="1.20.1330.10">
    <property type="entry name" value="f41 fragment of flagellin, N-terminal domain"/>
    <property type="match status" value="1"/>
</dbReference>
<evidence type="ECO:0000313" key="1">
    <source>
        <dbReference type="EMBL" id="GGK19405.1"/>
    </source>
</evidence>
<dbReference type="Proteomes" id="UP000600449">
    <property type="component" value="Unassembled WGS sequence"/>
</dbReference>
<reference evidence="1 2" key="1">
    <citation type="journal article" date="2014" name="Int. J. Syst. Evol. Microbiol.">
        <title>Complete genome sequence of Corynebacterium casei LMG S-19264T (=DSM 44701T), isolated from a smear-ripened cheese.</title>
        <authorList>
            <consortium name="US DOE Joint Genome Institute (JGI-PGF)"/>
            <person name="Walter F."/>
            <person name="Albersmeier A."/>
            <person name="Kalinowski J."/>
            <person name="Ruckert C."/>
        </authorList>
    </citation>
    <scope>NUCLEOTIDE SEQUENCE [LARGE SCALE GENOMIC DNA]</scope>
    <source>
        <strain evidence="1 2">CGMCC 1.9161</strain>
    </source>
</reference>